<dbReference type="RefSeq" id="WP_188936683.1">
    <property type="nucleotide sequence ID" value="NZ_BMJC01000005.1"/>
</dbReference>
<reference evidence="2" key="2">
    <citation type="submission" date="2020-09" db="EMBL/GenBank/DDBJ databases">
        <authorList>
            <person name="Sun Q."/>
            <person name="Zhou Y."/>
        </authorList>
    </citation>
    <scope>NUCLEOTIDE SEQUENCE</scope>
    <source>
        <strain evidence="2">CGMCC 1.15448</strain>
    </source>
</reference>
<keyword evidence="1" id="KW-0472">Membrane</keyword>
<keyword evidence="1" id="KW-1133">Transmembrane helix</keyword>
<dbReference type="EMBL" id="BMJC01000005">
    <property type="protein sequence ID" value="GGB19277.1"/>
    <property type="molecule type" value="Genomic_DNA"/>
</dbReference>
<organism evidence="2 3">
    <name type="scientific">Puia dinghuensis</name>
    <dbReference type="NCBI Taxonomy" id="1792502"/>
    <lineage>
        <taxon>Bacteria</taxon>
        <taxon>Pseudomonadati</taxon>
        <taxon>Bacteroidota</taxon>
        <taxon>Chitinophagia</taxon>
        <taxon>Chitinophagales</taxon>
        <taxon>Chitinophagaceae</taxon>
        <taxon>Puia</taxon>
    </lineage>
</organism>
<evidence type="ECO:0000313" key="3">
    <source>
        <dbReference type="Proteomes" id="UP000607559"/>
    </source>
</evidence>
<comment type="caution">
    <text evidence="2">The sequence shown here is derived from an EMBL/GenBank/DDBJ whole genome shotgun (WGS) entry which is preliminary data.</text>
</comment>
<dbReference type="Proteomes" id="UP000607559">
    <property type="component" value="Unassembled WGS sequence"/>
</dbReference>
<feature type="transmembrane region" description="Helical" evidence="1">
    <location>
        <begin position="16"/>
        <end position="36"/>
    </location>
</feature>
<gene>
    <name evidence="2" type="ORF">GCM10011511_48690</name>
</gene>
<keyword evidence="1" id="KW-0812">Transmembrane</keyword>
<reference evidence="2" key="1">
    <citation type="journal article" date="2014" name="Int. J. Syst. Evol. Microbiol.">
        <title>Complete genome sequence of Corynebacterium casei LMG S-19264T (=DSM 44701T), isolated from a smear-ripened cheese.</title>
        <authorList>
            <consortium name="US DOE Joint Genome Institute (JGI-PGF)"/>
            <person name="Walter F."/>
            <person name="Albersmeier A."/>
            <person name="Kalinowski J."/>
            <person name="Ruckert C."/>
        </authorList>
    </citation>
    <scope>NUCLEOTIDE SEQUENCE</scope>
    <source>
        <strain evidence="2">CGMCC 1.15448</strain>
    </source>
</reference>
<evidence type="ECO:0000256" key="1">
    <source>
        <dbReference type="SAM" id="Phobius"/>
    </source>
</evidence>
<evidence type="ECO:0000313" key="2">
    <source>
        <dbReference type="EMBL" id="GGB19277.1"/>
    </source>
</evidence>
<protein>
    <submittedName>
        <fullName evidence="2">Uncharacterized protein</fullName>
    </submittedName>
</protein>
<name>A0A8J2UI48_9BACT</name>
<dbReference type="AlphaFoldDB" id="A0A8J2UI48"/>
<proteinExistence type="predicted"/>
<accession>A0A8J2UI48</accession>
<sequence length="195" mass="21743">MEFRTKIVIRRRNKRAYIAYAGLIIAASSLLVFFIPSSINEYYPYVFGAGIAVVIIGAVVARGDVRNYGFSADDLVVSTEGITVGAVHYPLRMVRNMNFNVEAYNGLYVNDGAMVSGSNSDGMTNDLSFESGSGKVSVGFYLDSKEHVQQLGLVFDAFYRAHLPFIERNRGRQTYLFQHLSGVALEEFKRKYGYA</sequence>
<feature type="transmembrane region" description="Helical" evidence="1">
    <location>
        <begin position="42"/>
        <end position="61"/>
    </location>
</feature>
<keyword evidence="3" id="KW-1185">Reference proteome</keyword>